<reference evidence="1 2" key="2">
    <citation type="submission" date="2024-10" db="EMBL/GenBank/DDBJ databases">
        <authorList>
            <person name="Ryan C."/>
        </authorList>
    </citation>
    <scope>NUCLEOTIDE SEQUENCE [LARGE SCALE GENOMIC DNA]</scope>
</reference>
<keyword evidence="2" id="KW-1185">Reference proteome</keyword>
<evidence type="ECO:0000313" key="2">
    <source>
        <dbReference type="Proteomes" id="UP001497457"/>
    </source>
</evidence>
<dbReference type="Proteomes" id="UP001497457">
    <property type="component" value="Chromosome 3rd"/>
</dbReference>
<dbReference type="AlphaFoldDB" id="A0ABC9CL05"/>
<dbReference type="EMBL" id="OZ075113">
    <property type="protein sequence ID" value="CAL5021848.1"/>
    <property type="molecule type" value="Genomic_DNA"/>
</dbReference>
<name>A0ABC9CL05_9POAL</name>
<organism evidence="1 2">
    <name type="scientific">Urochloa decumbens</name>
    <dbReference type="NCBI Taxonomy" id="240449"/>
    <lineage>
        <taxon>Eukaryota</taxon>
        <taxon>Viridiplantae</taxon>
        <taxon>Streptophyta</taxon>
        <taxon>Embryophyta</taxon>
        <taxon>Tracheophyta</taxon>
        <taxon>Spermatophyta</taxon>
        <taxon>Magnoliopsida</taxon>
        <taxon>Liliopsida</taxon>
        <taxon>Poales</taxon>
        <taxon>Poaceae</taxon>
        <taxon>PACMAD clade</taxon>
        <taxon>Panicoideae</taxon>
        <taxon>Panicodae</taxon>
        <taxon>Paniceae</taxon>
        <taxon>Melinidinae</taxon>
        <taxon>Urochloa</taxon>
    </lineage>
</organism>
<gene>
    <name evidence="1" type="ORF">URODEC1_LOCUS76221</name>
</gene>
<sequence>MADRRHQQITVVQGMRPPPCTRCQSRCKHYLCPNYAMNLSPCMSPIGGLNNPNAMCCNCWCEEVRRCVMGCGISDSSSDDDVSDYESRKLQIYKMTKVIDDLKKIIDDLKRKVEARHANLVKVVE</sequence>
<evidence type="ECO:0000313" key="1">
    <source>
        <dbReference type="EMBL" id="CAL5021848.1"/>
    </source>
</evidence>
<protein>
    <submittedName>
        <fullName evidence="1">Uncharacterized protein</fullName>
    </submittedName>
</protein>
<proteinExistence type="predicted"/>
<reference evidence="2" key="1">
    <citation type="submission" date="2024-06" db="EMBL/GenBank/DDBJ databases">
        <authorList>
            <person name="Ryan C."/>
        </authorList>
    </citation>
    <scope>NUCLEOTIDE SEQUENCE [LARGE SCALE GENOMIC DNA]</scope>
</reference>
<accession>A0ABC9CL05</accession>